<evidence type="ECO:0000313" key="4">
    <source>
        <dbReference type="Proteomes" id="UP000481861"/>
    </source>
</evidence>
<accession>A0A7C8MEL8</accession>
<dbReference type="Pfam" id="PF07452">
    <property type="entry name" value="CHRD"/>
    <property type="match status" value="1"/>
</dbReference>
<dbReference type="EMBL" id="JAADJZ010000011">
    <property type="protein sequence ID" value="KAF2871382.1"/>
    <property type="molecule type" value="Genomic_DNA"/>
</dbReference>
<dbReference type="OrthoDB" id="3554264at2759"/>
<protein>
    <recommendedName>
        <fullName evidence="2">CHRD domain-containing protein</fullName>
    </recommendedName>
</protein>
<sequence>MLFATAAFVSLLATLVVATPVAQPKGNGHHATQEWKKHWADKWNKNDYKHEHVFTFDKTFIVKAYPNQVRNGTFSVPGQPHAKGLFKYGINVAENTICYNITLSGVTGEYKSPALTATHIHEAARGASGPPRIVFPNPTGPDHRRVSYGCTTGPFKTGVAPNGVDTGEGFHVGQIVANPAGFFTDTHTEQYTLGAVRGQLA</sequence>
<dbReference type="InterPro" id="IPR010895">
    <property type="entry name" value="CHRD"/>
</dbReference>
<feature type="signal peptide" evidence="1">
    <location>
        <begin position="1"/>
        <end position="18"/>
    </location>
</feature>
<reference evidence="3 4" key="1">
    <citation type="submission" date="2020-01" db="EMBL/GenBank/DDBJ databases">
        <authorList>
            <consortium name="DOE Joint Genome Institute"/>
            <person name="Haridas S."/>
            <person name="Albert R."/>
            <person name="Binder M."/>
            <person name="Bloem J."/>
            <person name="Labutti K."/>
            <person name="Salamov A."/>
            <person name="Andreopoulos B."/>
            <person name="Baker S.E."/>
            <person name="Barry K."/>
            <person name="Bills G."/>
            <person name="Bluhm B.H."/>
            <person name="Cannon C."/>
            <person name="Castanera R."/>
            <person name="Culley D.E."/>
            <person name="Daum C."/>
            <person name="Ezra D."/>
            <person name="Gonzalez J.B."/>
            <person name="Henrissat B."/>
            <person name="Kuo A."/>
            <person name="Liang C."/>
            <person name="Lipzen A."/>
            <person name="Lutzoni F."/>
            <person name="Magnuson J."/>
            <person name="Mondo S."/>
            <person name="Nolan M."/>
            <person name="Ohm R."/>
            <person name="Pangilinan J."/>
            <person name="Park H.-J.H."/>
            <person name="Ramirez L."/>
            <person name="Alfaro M."/>
            <person name="Sun H."/>
            <person name="Tritt A."/>
            <person name="Yoshinaga Y."/>
            <person name="Zwiers L.-H.L."/>
            <person name="Turgeon B.G."/>
            <person name="Goodwin S.B."/>
            <person name="Spatafora J.W."/>
            <person name="Crous P.W."/>
            <person name="Grigoriev I.V."/>
        </authorList>
    </citation>
    <scope>NUCLEOTIDE SEQUENCE [LARGE SCALE GENOMIC DNA]</scope>
    <source>
        <strain evidence="3 4">CBS 611.86</strain>
    </source>
</reference>
<name>A0A7C8MEL8_9PLEO</name>
<evidence type="ECO:0000313" key="3">
    <source>
        <dbReference type="EMBL" id="KAF2871382.1"/>
    </source>
</evidence>
<gene>
    <name evidence="3" type="ORF">BDV95DRAFT_494327</name>
</gene>
<evidence type="ECO:0000256" key="1">
    <source>
        <dbReference type="SAM" id="SignalP"/>
    </source>
</evidence>
<keyword evidence="4" id="KW-1185">Reference proteome</keyword>
<dbReference type="AlphaFoldDB" id="A0A7C8MEL8"/>
<keyword evidence="1" id="KW-0732">Signal</keyword>
<dbReference type="Proteomes" id="UP000481861">
    <property type="component" value="Unassembled WGS sequence"/>
</dbReference>
<proteinExistence type="predicted"/>
<feature type="chain" id="PRO_5028897959" description="CHRD domain-containing protein" evidence="1">
    <location>
        <begin position="19"/>
        <end position="201"/>
    </location>
</feature>
<organism evidence="3 4">
    <name type="scientific">Massariosphaeria phaeospora</name>
    <dbReference type="NCBI Taxonomy" id="100035"/>
    <lineage>
        <taxon>Eukaryota</taxon>
        <taxon>Fungi</taxon>
        <taxon>Dikarya</taxon>
        <taxon>Ascomycota</taxon>
        <taxon>Pezizomycotina</taxon>
        <taxon>Dothideomycetes</taxon>
        <taxon>Pleosporomycetidae</taxon>
        <taxon>Pleosporales</taxon>
        <taxon>Pleosporales incertae sedis</taxon>
        <taxon>Massariosphaeria</taxon>
    </lineage>
</organism>
<feature type="domain" description="CHRD" evidence="2">
    <location>
        <begin position="72"/>
        <end position="201"/>
    </location>
</feature>
<comment type="caution">
    <text evidence="3">The sequence shown here is derived from an EMBL/GenBank/DDBJ whole genome shotgun (WGS) entry which is preliminary data.</text>
</comment>
<evidence type="ECO:0000259" key="2">
    <source>
        <dbReference type="SMART" id="SM00754"/>
    </source>
</evidence>
<dbReference type="SMART" id="SM00754">
    <property type="entry name" value="CHRD"/>
    <property type="match status" value="1"/>
</dbReference>